<keyword evidence="2" id="KW-0067">ATP-binding</keyword>
<dbReference type="PANTHER" id="PTHR43384:SF6">
    <property type="entry name" value="SEPTUM SITE-DETERMINING PROTEIN MIND HOMOLOG, CHLOROPLASTIC"/>
    <property type="match status" value="1"/>
</dbReference>
<evidence type="ECO:0000256" key="2">
    <source>
        <dbReference type="ARBA" id="ARBA00022840"/>
    </source>
</evidence>
<dbReference type="InterPro" id="IPR050625">
    <property type="entry name" value="ParA/MinD_ATPase"/>
</dbReference>
<dbReference type="PANTHER" id="PTHR43384">
    <property type="entry name" value="SEPTUM SITE-DETERMINING PROTEIN MIND HOMOLOG, CHLOROPLASTIC-RELATED"/>
    <property type="match status" value="1"/>
</dbReference>
<organism evidence="3 4">
    <name type="scientific">Actimicrobium antarcticum</name>
    <dbReference type="NCBI Taxonomy" id="1051899"/>
    <lineage>
        <taxon>Bacteria</taxon>
        <taxon>Pseudomonadati</taxon>
        <taxon>Pseudomonadota</taxon>
        <taxon>Betaproteobacteria</taxon>
        <taxon>Burkholderiales</taxon>
        <taxon>Oxalobacteraceae</taxon>
        <taxon>Actimicrobium</taxon>
    </lineage>
</organism>
<evidence type="ECO:0000256" key="1">
    <source>
        <dbReference type="ARBA" id="ARBA00022741"/>
    </source>
</evidence>
<dbReference type="InterPro" id="IPR027417">
    <property type="entry name" value="P-loop_NTPase"/>
</dbReference>
<dbReference type="Gene3D" id="3.40.50.300">
    <property type="entry name" value="P-loop containing nucleotide triphosphate hydrolases"/>
    <property type="match status" value="1"/>
</dbReference>
<protein>
    <recommendedName>
        <fullName evidence="5">CobQ/CobB/MinD/ParA nucleotide binding domain-containing protein</fullName>
    </recommendedName>
</protein>
<evidence type="ECO:0008006" key="5">
    <source>
        <dbReference type="Google" id="ProtNLM"/>
    </source>
</evidence>
<dbReference type="SUPFAM" id="SSF52540">
    <property type="entry name" value="P-loop containing nucleoside triphosphate hydrolases"/>
    <property type="match status" value="1"/>
</dbReference>
<keyword evidence="1" id="KW-0547">Nucleotide-binding</keyword>
<dbReference type="Proteomes" id="UP001501353">
    <property type="component" value="Unassembled WGS sequence"/>
</dbReference>
<evidence type="ECO:0000313" key="4">
    <source>
        <dbReference type="Proteomes" id="UP001501353"/>
    </source>
</evidence>
<comment type="caution">
    <text evidence="3">The sequence shown here is derived from an EMBL/GenBank/DDBJ whole genome shotgun (WGS) entry which is preliminary data.</text>
</comment>
<reference evidence="4" key="1">
    <citation type="journal article" date="2019" name="Int. J. Syst. Evol. Microbiol.">
        <title>The Global Catalogue of Microorganisms (GCM) 10K type strain sequencing project: providing services to taxonomists for standard genome sequencing and annotation.</title>
        <authorList>
            <consortium name="The Broad Institute Genomics Platform"/>
            <consortium name="The Broad Institute Genome Sequencing Center for Infectious Disease"/>
            <person name="Wu L."/>
            <person name="Ma J."/>
        </authorList>
    </citation>
    <scope>NUCLEOTIDE SEQUENCE [LARGE SCALE GENOMIC DNA]</scope>
    <source>
        <strain evidence="4">JCM 16673</strain>
    </source>
</reference>
<proteinExistence type="predicted"/>
<dbReference type="EMBL" id="BAAAZE010000016">
    <property type="protein sequence ID" value="GAA4034781.1"/>
    <property type="molecule type" value="Genomic_DNA"/>
</dbReference>
<name>A0ABP7U296_9BURK</name>
<evidence type="ECO:0000313" key="3">
    <source>
        <dbReference type="EMBL" id="GAA4034781.1"/>
    </source>
</evidence>
<accession>A0ABP7U296</accession>
<gene>
    <name evidence="3" type="ORF">GCM10022212_37950</name>
</gene>
<keyword evidence="4" id="KW-1185">Reference proteome</keyword>
<sequence>MLAGPKPRIISVVSALGAEEKSSTLVNLAASLARTGSNVLLLDACSASNGLAQRLGAARVATLMQVARQERGLNEVVQMLPQGFGVATLTRENMRSAMQDIDQARRLANAFGVLATQSDITLVDAELDADDAFPLPAMQRGEIVVQVSSSGSSITAAYAIIKRLSAQLGRRPFGILVTGASEREAQQVFANMAQAASRYLALELTAMGSVPVDADLRRATQLGRSVIDAFPMALASVAFRRLAGHFANTDAGAMRMPGFA</sequence>